<evidence type="ECO:0000313" key="1">
    <source>
        <dbReference type="EMBL" id="WIV58875.1"/>
    </source>
</evidence>
<keyword evidence="2" id="KW-1185">Reference proteome</keyword>
<protein>
    <submittedName>
        <fullName evidence="1">Uncharacterized protein</fullName>
    </submittedName>
</protein>
<evidence type="ECO:0000313" key="2">
    <source>
        <dbReference type="Proteomes" id="UP001227101"/>
    </source>
</evidence>
<accession>A0ABY8XT63</accession>
<reference evidence="1 2" key="1">
    <citation type="submission" date="2023-06" db="EMBL/GenBank/DDBJ databases">
        <authorList>
            <person name="Oyuntsetseg B."/>
            <person name="Kim S.B."/>
        </authorList>
    </citation>
    <scope>NUCLEOTIDE SEQUENCE [LARGE SCALE GENOMIC DNA]</scope>
    <source>
        <strain evidence="1 2">2-2</strain>
    </source>
</reference>
<dbReference type="RefSeq" id="WP_285456298.1">
    <property type="nucleotide sequence ID" value="NZ_CP127173.1"/>
</dbReference>
<dbReference type="Proteomes" id="UP001227101">
    <property type="component" value="Chromosome"/>
</dbReference>
<name>A0ABY8XT63_9PSEU</name>
<gene>
    <name evidence="1" type="ORF">QP939_09720</name>
</gene>
<proteinExistence type="predicted"/>
<dbReference type="EMBL" id="CP127173">
    <property type="protein sequence ID" value="WIV58875.1"/>
    <property type="molecule type" value="Genomic_DNA"/>
</dbReference>
<sequence>MRPKPLITPSWIMNHPLDNPFGIRIRVGMSTRMQATREKLLDAAAGGTLTYSHHLGGFSFRVSAEVTARDAAKRQAPDQAEPMAMEPLERAAPVSVMFVTVSAGQRVNDSAG</sequence>
<organism evidence="1 2">
    <name type="scientific">Amycolatopsis nalaikhensis</name>
    <dbReference type="NCBI Taxonomy" id="715472"/>
    <lineage>
        <taxon>Bacteria</taxon>
        <taxon>Bacillati</taxon>
        <taxon>Actinomycetota</taxon>
        <taxon>Actinomycetes</taxon>
        <taxon>Pseudonocardiales</taxon>
        <taxon>Pseudonocardiaceae</taxon>
        <taxon>Amycolatopsis</taxon>
    </lineage>
</organism>